<dbReference type="OrthoDB" id="8876745at2"/>
<evidence type="ECO:0000256" key="3">
    <source>
        <dbReference type="ARBA" id="ARBA00022630"/>
    </source>
</evidence>
<dbReference type="FunFam" id="1.20.140.10:FF:000019">
    <property type="entry name" value="Acyl-CoA dehydrogenase"/>
    <property type="match status" value="1"/>
</dbReference>
<evidence type="ECO:0000313" key="13">
    <source>
        <dbReference type="Proteomes" id="UP000070188"/>
    </source>
</evidence>
<dbReference type="Proteomes" id="UP000070188">
    <property type="component" value="Unassembled WGS sequence"/>
</dbReference>
<dbReference type="InterPro" id="IPR009100">
    <property type="entry name" value="AcylCoA_DH/oxidase_NM_dom_sf"/>
</dbReference>
<comment type="caution">
    <text evidence="12">The sequence shown here is derived from an EMBL/GenBank/DDBJ whole genome shotgun (WGS) entry which is preliminary data.</text>
</comment>
<dbReference type="Gene3D" id="2.40.110.10">
    <property type="entry name" value="Butyryl-CoA Dehydrogenase, subunit A, domain 2"/>
    <property type="match status" value="1"/>
</dbReference>
<sequence length="657" mass="72379">MTAVTTPGPGQQPTEPTRPTPPTQVGEHEARQVAEAARETVWRKPSFAKELFLGRFRLNQIHPHPRATEEARLKGEAFLRKLRAFCETIDGRRIEREARIPDEVVRGLKELGAFGMKIDEKYGGLGLSQVYYNRALMLVGSASPAIGALLSAHQSIGVPQPLKLFGTEEQKRRFLPRLAAGEISAFLLTEPDVGSDPARLATTAVPTEDGSAYLLNGVKLWTTNGVVADLLVVMARVPRGEGHPGGITAFVVEADSPGITVENRNAFMGLRGIENGVTRFHDVRVPAENRIGQEGQGLKIALTTLNTGRLSLPAMCAGAAKWCVKIAREWSDARVQWGRPIAQHEAIAQKIAFMAATTFAMEAVLDLSSQLADDATNDIRIEAALAKLYGSEMAWLIADELVQIRGGRGYETAESLAARGERAVPAEQLLRDMRINRIFEGSTEIMHLFIAREAVDTHLSVAGDIIEPDKPFPVKARAAARAAVFYAGWLPKLLAGKGTLPGAYGEFGPLARHIRYVERASRKLARSTFYGMARWQGRLQWKQAFLARVVDIGAELFAMSAACVRARMLRDDEPEHADAAYELADAFCCQARLRVERLFRELWRNTDHTDRRLARHVLEGRYTWLEEGVVDPSGDGPWIAAAVPGPSQRENVHRRMG</sequence>
<dbReference type="RefSeq" id="WP_066887756.1">
    <property type="nucleotide sequence ID" value="NZ_LAXD01000001.1"/>
</dbReference>
<evidence type="ECO:0000256" key="4">
    <source>
        <dbReference type="ARBA" id="ARBA00022827"/>
    </source>
</evidence>
<dbReference type="FunFam" id="2.40.110.10:FF:000023">
    <property type="entry name" value="Acyl-CoA dehydrogenase FadE10"/>
    <property type="match status" value="1"/>
</dbReference>
<dbReference type="Pfam" id="PF02770">
    <property type="entry name" value="Acyl-CoA_dh_M"/>
    <property type="match status" value="1"/>
</dbReference>
<evidence type="ECO:0000256" key="6">
    <source>
        <dbReference type="ARBA" id="ARBA00052546"/>
    </source>
</evidence>
<dbReference type="GO" id="GO:0016937">
    <property type="term" value="F:short-chain fatty acyl-CoA dehydrogenase activity"/>
    <property type="evidence" value="ECO:0007669"/>
    <property type="project" value="UniProtKB-EC"/>
</dbReference>
<dbReference type="Pfam" id="PF02771">
    <property type="entry name" value="Acyl-CoA_dh_N"/>
    <property type="match status" value="1"/>
</dbReference>
<evidence type="ECO:0000256" key="5">
    <source>
        <dbReference type="ARBA" id="ARBA00023002"/>
    </source>
</evidence>
<dbReference type="Gene3D" id="1.10.540.10">
    <property type="entry name" value="Acyl-CoA dehydrogenase/oxidase, N-terminal domain"/>
    <property type="match status" value="1"/>
</dbReference>
<accession>A0A132MVC7</accession>
<evidence type="ECO:0000259" key="11">
    <source>
        <dbReference type="Pfam" id="PF02771"/>
    </source>
</evidence>
<dbReference type="EMBL" id="LAXD01000001">
    <property type="protein sequence ID" value="KWX01332.1"/>
    <property type="molecule type" value="Genomic_DNA"/>
</dbReference>
<evidence type="ECO:0000259" key="9">
    <source>
        <dbReference type="Pfam" id="PF00441"/>
    </source>
</evidence>
<gene>
    <name evidence="12" type="ORF">LI90_2360</name>
</gene>
<feature type="domain" description="Acyl-CoA oxidase/dehydrogenase middle" evidence="10">
    <location>
        <begin position="185"/>
        <end position="283"/>
    </location>
</feature>
<evidence type="ECO:0000256" key="7">
    <source>
        <dbReference type="RuleBase" id="RU362125"/>
    </source>
</evidence>
<comment type="catalytic activity">
    <reaction evidence="6">
        <text>a 2,3-saturated acyl-CoA + A = a 2,3-dehydroacyl-CoA + AH2</text>
        <dbReference type="Rhea" id="RHEA:48608"/>
        <dbReference type="ChEBI" id="CHEBI:13193"/>
        <dbReference type="ChEBI" id="CHEBI:17499"/>
        <dbReference type="ChEBI" id="CHEBI:60015"/>
        <dbReference type="ChEBI" id="CHEBI:65111"/>
    </reaction>
</comment>
<dbReference type="PANTHER" id="PTHR43884">
    <property type="entry name" value="ACYL-COA DEHYDROGENASE"/>
    <property type="match status" value="1"/>
</dbReference>
<dbReference type="InterPro" id="IPR036250">
    <property type="entry name" value="AcylCo_DH-like_C"/>
</dbReference>
<proteinExistence type="inferred from homology"/>
<comment type="similarity">
    <text evidence="2 7">Belongs to the acyl-CoA dehydrogenase family.</text>
</comment>
<dbReference type="InterPro" id="IPR037069">
    <property type="entry name" value="AcylCoA_DH/ox_N_sf"/>
</dbReference>
<dbReference type="InterPro" id="IPR046373">
    <property type="entry name" value="Acyl-CoA_Oxase/DH_mid-dom_sf"/>
</dbReference>
<dbReference type="PANTHER" id="PTHR43884:SF9">
    <property type="entry name" value="COMPLEX I ASSEMBLY FACTOR ACAD9, MITOCHONDRIAL"/>
    <property type="match status" value="1"/>
</dbReference>
<name>A0A132MVC7_9ACTN</name>
<evidence type="ECO:0000256" key="1">
    <source>
        <dbReference type="ARBA" id="ARBA00001974"/>
    </source>
</evidence>
<keyword evidence="5 7" id="KW-0560">Oxidoreductase</keyword>
<keyword evidence="4 7" id="KW-0274">FAD</keyword>
<protein>
    <submittedName>
        <fullName evidence="12">Butyryl-CoA dehydrogenase</fullName>
        <ecNumber evidence="12">1.3.8.1</ecNumber>
    </submittedName>
</protein>
<feature type="region of interest" description="Disordered" evidence="8">
    <location>
        <begin position="1"/>
        <end position="32"/>
    </location>
</feature>
<dbReference type="STRING" id="1469144.LI90_2360"/>
<dbReference type="SUPFAM" id="SSF47203">
    <property type="entry name" value="Acyl-CoA dehydrogenase C-terminal domain-like"/>
    <property type="match status" value="1"/>
</dbReference>
<evidence type="ECO:0000256" key="8">
    <source>
        <dbReference type="SAM" id="MobiDB-lite"/>
    </source>
</evidence>
<dbReference type="AlphaFoldDB" id="A0A132MVC7"/>
<evidence type="ECO:0000256" key="2">
    <source>
        <dbReference type="ARBA" id="ARBA00009347"/>
    </source>
</evidence>
<dbReference type="SUPFAM" id="SSF56645">
    <property type="entry name" value="Acyl-CoA dehydrogenase NM domain-like"/>
    <property type="match status" value="1"/>
</dbReference>
<dbReference type="GO" id="GO:0050660">
    <property type="term" value="F:flavin adenine dinucleotide binding"/>
    <property type="evidence" value="ECO:0007669"/>
    <property type="project" value="InterPro"/>
</dbReference>
<evidence type="ECO:0000313" key="12">
    <source>
        <dbReference type="EMBL" id="KWX01332.1"/>
    </source>
</evidence>
<keyword evidence="3 7" id="KW-0285">Flavoprotein</keyword>
<dbReference type="InterPro" id="IPR009075">
    <property type="entry name" value="AcylCo_DH/oxidase_C"/>
</dbReference>
<feature type="compositionally biased region" description="Low complexity" evidence="8">
    <location>
        <begin position="1"/>
        <end position="15"/>
    </location>
</feature>
<dbReference type="InterPro" id="IPR013786">
    <property type="entry name" value="AcylCoA_DH/ox_N"/>
</dbReference>
<reference evidence="13" key="1">
    <citation type="submission" date="2015-04" db="EMBL/GenBank/DDBJ databases">
        <title>Physiological reanalysis, assessment of diazotrophy, and genome sequences of multiple isolates of Streptomyces thermoautotrophicus.</title>
        <authorList>
            <person name="MacKellar D.C."/>
            <person name="Lieber L."/>
            <person name="Norman J."/>
            <person name="Bolger A."/>
            <person name="Tobin C."/>
            <person name="Murray J.W."/>
            <person name="Chang R."/>
            <person name="Ford T."/>
            <person name="Nguyen P.Q."/>
            <person name="Woodward J."/>
            <person name="Permingeat H."/>
            <person name="Joshi N.S."/>
            <person name="Silver P.A."/>
            <person name="Usadel B."/>
            <person name="Rutherford A.W."/>
            <person name="Friesen M."/>
            <person name="Prell J."/>
        </authorList>
    </citation>
    <scope>NUCLEOTIDE SEQUENCE [LARGE SCALE GENOMIC DNA]</scope>
    <source>
        <strain evidence="13">H1</strain>
    </source>
</reference>
<keyword evidence="13" id="KW-1185">Reference proteome</keyword>
<comment type="cofactor">
    <cofactor evidence="1 7">
        <name>FAD</name>
        <dbReference type="ChEBI" id="CHEBI:57692"/>
    </cofactor>
</comment>
<dbReference type="EC" id="1.3.8.1" evidence="12"/>
<dbReference type="Gene3D" id="1.20.140.10">
    <property type="entry name" value="Butyryl-CoA Dehydrogenase, subunit A, domain 3"/>
    <property type="match status" value="2"/>
</dbReference>
<feature type="domain" description="Acyl-CoA dehydrogenase/oxidase C-terminal" evidence="9">
    <location>
        <begin position="295"/>
        <end position="453"/>
    </location>
</feature>
<organism evidence="12 13">
    <name type="scientific">Carbonactinospora thermoautotrophica</name>
    <dbReference type="NCBI Taxonomy" id="1469144"/>
    <lineage>
        <taxon>Bacteria</taxon>
        <taxon>Bacillati</taxon>
        <taxon>Actinomycetota</taxon>
        <taxon>Actinomycetes</taxon>
        <taxon>Kitasatosporales</taxon>
        <taxon>Carbonactinosporaceae</taxon>
        <taxon>Carbonactinospora</taxon>
    </lineage>
</organism>
<dbReference type="PATRIC" id="fig|1469144.10.peg.2560"/>
<evidence type="ECO:0000259" key="10">
    <source>
        <dbReference type="Pfam" id="PF02770"/>
    </source>
</evidence>
<dbReference type="Pfam" id="PF00441">
    <property type="entry name" value="Acyl-CoA_dh_1"/>
    <property type="match status" value="1"/>
</dbReference>
<feature type="domain" description="Acyl-CoA dehydrogenase/oxidase N-terminal" evidence="11">
    <location>
        <begin position="77"/>
        <end position="182"/>
    </location>
</feature>
<dbReference type="FunFam" id="1.10.540.10:FF:000001">
    <property type="entry name" value="Very long-chain-specific acyl-CoA dehydrogenase, mitochondrial"/>
    <property type="match status" value="1"/>
</dbReference>
<dbReference type="InterPro" id="IPR006091">
    <property type="entry name" value="Acyl-CoA_Oxase/DH_mid-dom"/>
</dbReference>